<dbReference type="InterPro" id="IPR012556">
    <property type="entry name" value="Entericidin"/>
</dbReference>
<keyword evidence="9" id="KW-1185">Reference proteome</keyword>
<organism evidence="8 9">
    <name type="scientific">Trinickia soli</name>
    <dbReference type="NCBI Taxonomy" id="380675"/>
    <lineage>
        <taxon>Bacteria</taxon>
        <taxon>Pseudomonadati</taxon>
        <taxon>Pseudomonadota</taxon>
        <taxon>Betaproteobacteria</taxon>
        <taxon>Burkholderiales</taxon>
        <taxon>Burkholderiaceae</taxon>
        <taxon>Trinickia</taxon>
    </lineage>
</organism>
<keyword evidence="2" id="KW-1003">Cell membrane</keyword>
<accession>A0A2N7VH05</accession>
<dbReference type="GO" id="GO:0016020">
    <property type="term" value="C:membrane"/>
    <property type="evidence" value="ECO:0007669"/>
    <property type="project" value="InterPro"/>
</dbReference>
<evidence type="ECO:0000256" key="6">
    <source>
        <dbReference type="ARBA" id="ARBA00023288"/>
    </source>
</evidence>
<evidence type="ECO:0000256" key="1">
    <source>
        <dbReference type="ARBA" id="ARBA00010296"/>
    </source>
</evidence>
<feature type="chain" id="PRO_5014692223" evidence="7">
    <location>
        <begin position="30"/>
        <end position="47"/>
    </location>
</feature>
<dbReference type="GO" id="GO:0009636">
    <property type="term" value="P:response to toxic substance"/>
    <property type="evidence" value="ECO:0007669"/>
    <property type="project" value="InterPro"/>
</dbReference>
<evidence type="ECO:0000256" key="5">
    <source>
        <dbReference type="ARBA" id="ARBA00023139"/>
    </source>
</evidence>
<reference evidence="8 9" key="1">
    <citation type="submission" date="2018-01" db="EMBL/GenBank/DDBJ databases">
        <title>Whole genome analyses suggest that Burkholderia sensu lato contains two further novel genera in the rhizoxinica-symbiotica group Mycetohabitans gen. nov., and Trinickia gen. nov.: implications for the evolution of diazotrophy and nodulation in the Burkholderiaceae.</title>
        <authorList>
            <person name="Estrada-de los Santos P."/>
            <person name="Palmer M."/>
            <person name="Chavez-Ramirez B."/>
            <person name="Beukes C."/>
            <person name="Steenkamp E.T."/>
            <person name="Hirsch A.M."/>
            <person name="Manyaka P."/>
            <person name="Maluk M."/>
            <person name="Lafos M."/>
            <person name="Crook M."/>
            <person name="Gross E."/>
            <person name="Simon M.F."/>
            <person name="Bueno dos Reis Junior F."/>
            <person name="Poole P.S."/>
            <person name="Venter S.N."/>
            <person name="James E.K."/>
        </authorList>
    </citation>
    <scope>NUCLEOTIDE SEQUENCE [LARGE SCALE GENOMIC DNA]</scope>
    <source>
        <strain evidence="8 9">GP25-8</strain>
    </source>
</reference>
<evidence type="ECO:0000256" key="4">
    <source>
        <dbReference type="ARBA" id="ARBA00023136"/>
    </source>
</evidence>
<feature type="signal peptide" evidence="7">
    <location>
        <begin position="1"/>
        <end position="29"/>
    </location>
</feature>
<keyword evidence="5" id="KW-0564">Palmitate</keyword>
<dbReference type="RefSeq" id="WP_102612697.1">
    <property type="nucleotide sequence ID" value="NZ_CADIKD010000029.1"/>
</dbReference>
<keyword evidence="4" id="KW-0472">Membrane</keyword>
<evidence type="ECO:0000256" key="2">
    <source>
        <dbReference type="ARBA" id="ARBA00022475"/>
    </source>
</evidence>
<dbReference type="PROSITE" id="PS51257">
    <property type="entry name" value="PROKAR_LIPOPROTEIN"/>
    <property type="match status" value="1"/>
</dbReference>
<dbReference type="AlphaFoldDB" id="A0A2N7VH05"/>
<evidence type="ECO:0000313" key="9">
    <source>
        <dbReference type="Proteomes" id="UP000235347"/>
    </source>
</evidence>
<evidence type="ECO:0000313" key="8">
    <source>
        <dbReference type="EMBL" id="PMS16437.1"/>
    </source>
</evidence>
<protein>
    <submittedName>
        <fullName evidence="8">Entericidin</fullName>
    </submittedName>
</protein>
<evidence type="ECO:0000256" key="3">
    <source>
        <dbReference type="ARBA" id="ARBA00022729"/>
    </source>
</evidence>
<dbReference type="Proteomes" id="UP000235347">
    <property type="component" value="Unassembled WGS sequence"/>
</dbReference>
<name>A0A2N7VH05_9BURK</name>
<evidence type="ECO:0000256" key="7">
    <source>
        <dbReference type="SAM" id="SignalP"/>
    </source>
</evidence>
<comment type="caution">
    <text evidence="8">The sequence shown here is derived from an EMBL/GenBank/DDBJ whole genome shotgun (WGS) entry which is preliminary data.</text>
</comment>
<keyword evidence="6" id="KW-0449">Lipoprotein</keyword>
<sequence>MKALTFWRRAALIAVAGALLGLAGCHTVAGFGQDMDDAGHAIKKAAE</sequence>
<keyword evidence="3 7" id="KW-0732">Signal</keyword>
<gene>
    <name evidence="8" type="ORF">C0Z19_25910</name>
</gene>
<proteinExistence type="inferred from homology"/>
<dbReference type="Pfam" id="PF08085">
    <property type="entry name" value="Entericidin"/>
    <property type="match status" value="1"/>
</dbReference>
<comment type="similarity">
    <text evidence="1">Belongs to the EcnA/EcnB lipoprotein family.</text>
</comment>
<dbReference type="EMBL" id="PNYB01000035">
    <property type="protein sequence ID" value="PMS16437.1"/>
    <property type="molecule type" value="Genomic_DNA"/>
</dbReference>